<dbReference type="Proteomes" id="UP000199092">
    <property type="component" value="Chromosome I"/>
</dbReference>
<accession>A0A1H1L6L9</accession>
<dbReference type="EMBL" id="LT629749">
    <property type="protein sequence ID" value="SDR70123.1"/>
    <property type="molecule type" value="Genomic_DNA"/>
</dbReference>
<dbReference type="GO" id="GO:0003700">
    <property type="term" value="F:DNA-binding transcription factor activity"/>
    <property type="evidence" value="ECO:0007669"/>
    <property type="project" value="TreeGrafter"/>
</dbReference>
<dbReference type="CDD" id="cd01392">
    <property type="entry name" value="HTH_LacI"/>
    <property type="match status" value="1"/>
</dbReference>
<keyword evidence="3" id="KW-0804">Transcription</keyword>
<dbReference type="RefSeq" id="WP_172825998.1">
    <property type="nucleotide sequence ID" value="NZ_LT629749.1"/>
</dbReference>
<dbReference type="Gene3D" id="1.10.260.40">
    <property type="entry name" value="lambda repressor-like DNA-binding domains"/>
    <property type="match status" value="1"/>
</dbReference>
<dbReference type="STRING" id="546871.SAMN04488543_0112"/>
<dbReference type="InterPro" id="IPR010982">
    <property type="entry name" value="Lambda_DNA-bd_dom_sf"/>
</dbReference>
<keyword evidence="2 5" id="KW-0238">DNA-binding</keyword>
<sequence>MTGSPAAHRPGAGRPARIKDVAAMAGVSLKTVTNVVHERPYVKQETRDRVLAAIAALDYRPSRAGRQLQSGRSNLITLVVPRIDEPYLGGLAHALITAATPRGLRLLIDETSGRVEQELEAANGYPGHGIDGVIFSPFALNPEHLAARSHDVAMVLLGQFLPDSTADYVAIDNVGSAADAVQHLVAQGRRRIGFLGAQPGQPGALGEVRRGGYAAALAASGLRPPAGGIAPGVRFTRESGDAGVQEVLARAPDVDALVCASDLMAIGAVRALQRHGRRVPDDVAVLGWDNIVDGEYVTPSLTTVAPDLPALADLTLDALLRRIDGDRTPGRQYVVPHRLVVRQSTGGS</sequence>
<keyword evidence="6" id="KW-1185">Reference proteome</keyword>
<dbReference type="SMART" id="SM00354">
    <property type="entry name" value="HTH_LACI"/>
    <property type="match status" value="1"/>
</dbReference>
<dbReference type="PROSITE" id="PS00356">
    <property type="entry name" value="HTH_LACI_1"/>
    <property type="match status" value="1"/>
</dbReference>
<keyword evidence="1" id="KW-0805">Transcription regulation</keyword>
<reference evidence="5 6" key="1">
    <citation type="submission" date="2016-10" db="EMBL/GenBank/DDBJ databases">
        <authorList>
            <person name="de Groot N.N."/>
        </authorList>
    </citation>
    <scope>NUCLEOTIDE SEQUENCE [LARGE SCALE GENOMIC DNA]</scope>
    <source>
        <strain evidence="5 6">DSM 21741</strain>
    </source>
</reference>
<name>A0A1H1L6L9_9ACTN</name>
<dbReference type="PANTHER" id="PTHR30146">
    <property type="entry name" value="LACI-RELATED TRANSCRIPTIONAL REPRESSOR"/>
    <property type="match status" value="1"/>
</dbReference>
<dbReference type="PROSITE" id="PS50932">
    <property type="entry name" value="HTH_LACI_2"/>
    <property type="match status" value="1"/>
</dbReference>
<dbReference type="SUPFAM" id="SSF53822">
    <property type="entry name" value="Periplasmic binding protein-like I"/>
    <property type="match status" value="1"/>
</dbReference>
<evidence type="ECO:0000313" key="6">
    <source>
        <dbReference type="Proteomes" id="UP000199092"/>
    </source>
</evidence>
<feature type="domain" description="HTH lacI-type" evidence="4">
    <location>
        <begin position="16"/>
        <end position="70"/>
    </location>
</feature>
<evidence type="ECO:0000313" key="5">
    <source>
        <dbReference type="EMBL" id="SDR70123.1"/>
    </source>
</evidence>
<dbReference type="Pfam" id="PF00356">
    <property type="entry name" value="LacI"/>
    <property type="match status" value="1"/>
</dbReference>
<dbReference type="Gene3D" id="3.40.50.2300">
    <property type="match status" value="2"/>
</dbReference>
<evidence type="ECO:0000256" key="1">
    <source>
        <dbReference type="ARBA" id="ARBA00023015"/>
    </source>
</evidence>
<dbReference type="GO" id="GO:0000976">
    <property type="term" value="F:transcription cis-regulatory region binding"/>
    <property type="evidence" value="ECO:0007669"/>
    <property type="project" value="TreeGrafter"/>
</dbReference>
<dbReference type="PANTHER" id="PTHR30146:SF109">
    <property type="entry name" value="HTH-TYPE TRANSCRIPTIONAL REGULATOR GALS"/>
    <property type="match status" value="1"/>
</dbReference>
<dbReference type="InterPro" id="IPR000843">
    <property type="entry name" value="HTH_LacI"/>
</dbReference>
<proteinExistence type="predicted"/>
<organism evidence="5 6">
    <name type="scientific">Friedmanniella luteola</name>
    <dbReference type="NCBI Taxonomy" id="546871"/>
    <lineage>
        <taxon>Bacteria</taxon>
        <taxon>Bacillati</taxon>
        <taxon>Actinomycetota</taxon>
        <taxon>Actinomycetes</taxon>
        <taxon>Propionibacteriales</taxon>
        <taxon>Nocardioidaceae</taxon>
        <taxon>Friedmanniella</taxon>
    </lineage>
</organism>
<evidence type="ECO:0000259" key="4">
    <source>
        <dbReference type="PROSITE" id="PS50932"/>
    </source>
</evidence>
<dbReference type="Pfam" id="PF13377">
    <property type="entry name" value="Peripla_BP_3"/>
    <property type="match status" value="1"/>
</dbReference>
<dbReference type="InterPro" id="IPR046335">
    <property type="entry name" value="LacI/GalR-like_sensor"/>
</dbReference>
<dbReference type="CDD" id="cd06267">
    <property type="entry name" value="PBP1_LacI_sugar_binding-like"/>
    <property type="match status" value="1"/>
</dbReference>
<evidence type="ECO:0000256" key="3">
    <source>
        <dbReference type="ARBA" id="ARBA00023163"/>
    </source>
</evidence>
<protein>
    <submittedName>
        <fullName evidence="5">DNA-binding transcriptional regulator, LacI/PurR family</fullName>
    </submittedName>
</protein>
<dbReference type="SUPFAM" id="SSF47413">
    <property type="entry name" value="lambda repressor-like DNA-binding domains"/>
    <property type="match status" value="1"/>
</dbReference>
<evidence type="ECO:0000256" key="2">
    <source>
        <dbReference type="ARBA" id="ARBA00023125"/>
    </source>
</evidence>
<dbReference type="InterPro" id="IPR028082">
    <property type="entry name" value="Peripla_BP_I"/>
</dbReference>
<dbReference type="AlphaFoldDB" id="A0A1H1L6L9"/>
<gene>
    <name evidence="5" type="ORF">SAMN04488543_0112</name>
</gene>